<dbReference type="GeneID" id="302998951"/>
<comment type="function">
    <text evidence="10">Catalyzes the transfer of pyrophosphate from adenosine triphosphate (ATP) to 6-hydroxymethyl-7,8-dihydropterin, an enzymatic step in folate biosynthesis pathway.</text>
</comment>
<feature type="domain" description="7,8-dihydro-6-hydroxymethylpterin-pyrophosphokinase" evidence="13">
    <location>
        <begin position="5"/>
        <end position="135"/>
    </location>
</feature>
<reference evidence="14 15" key="1">
    <citation type="journal article" date="2011" name="Stand. Genomic Sci.">
        <title>Complete genome sequence of Treponema succinifaciens type strain (6091).</title>
        <authorList>
            <person name="Han C."/>
            <person name="Gronow S."/>
            <person name="Teshima H."/>
            <person name="Lapidus A."/>
            <person name="Nolan M."/>
            <person name="Lucas S."/>
            <person name="Hammon N."/>
            <person name="Deshpande S."/>
            <person name="Cheng J.F."/>
            <person name="Zeytun A."/>
            <person name="Tapia R."/>
            <person name="Goodwin L."/>
            <person name="Pitluck S."/>
            <person name="Liolios K."/>
            <person name="Pagani I."/>
            <person name="Ivanova N."/>
            <person name="Mavromatis K."/>
            <person name="Mikhailova N."/>
            <person name="Huntemann M."/>
            <person name="Pati A."/>
            <person name="Chen A."/>
            <person name="Palaniappan K."/>
            <person name="Land M."/>
            <person name="Hauser L."/>
            <person name="Brambilla E.M."/>
            <person name="Rohde M."/>
            <person name="Goker M."/>
            <person name="Woyke T."/>
            <person name="Bristow J."/>
            <person name="Eisen J.A."/>
            <person name="Markowitz V."/>
            <person name="Hugenholtz P."/>
            <person name="Kyrpides N.C."/>
            <person name="Klenk H.P."/>
            <person name="Detter J.C."/>
        </authorList>
    </citation>
    <scope>NUCLEOTIDE SEQUENCE [LARGE SCALE GENOMIC DNA]</scope>
    <source>
        <strain evidence="15">ATCC 33096 / DSM 2489 / 6091</strain>
    </source>
</reference>
<keyword evidence="15" id="KW-1185">Reference proteome</keyword>
<reference evidence="15" key="2">
    <citation type="submission" date="2011-04" db="EMBL/GenBank/DDBJ databases">
        <title>The complete genome of chromosome of Treponema succinifaciens DSM 2489.</title>
        <authorList>
            <person name="Lucas S."/>
            <person name="Copeland A."/>
            <person name="Lapidus A."/>
            <person name="Bruce D."/>
            <person name="Goodwin L."/>
            <person name="Pitluck S."/>
            <person name="Peters L."/>
            <person name="Kyrpides N."/>
            <person name="Mavromatis K."/>
            <person name="Ivanova N."/>
            <person name="Ovchinnikova G."/>
            <person name="Teshima H."/>
            <person name="Detter J.C."/>
            <person name="Tapia R."/>
            <person name="Han C."/>
            <person name="Land M."/>
            <person name="Hauser L."/>
            <person name="Markowitz V."/>
            <person name="Cheng J.-F."/>
            <person name="Hugenholtz P."/>
            <person name="Woyke T."/>
            <person name="Wu D."/>
            <person name="Gronow S."/>
            <person name="Wellnitz S."/>
            <person name="Brambilla E."/>
            <person name="Klenk H.-P."/>
            <person name="Eisen J.A."/>
        </authorList>
    </citation>
    <scope>NUCLEOTIDE SEQUENCE [LARGE SCALE GENOMIC DNA]</scope>
    <source>
        <strain evidence="15">ATCC 33096 / DSM 2489 / 6091</strain>
    </source>
</reference>
<evidence type="ECO:0000256" key="10">
    <source>
        <dbReference type="ARBA" id="ARBA00029409"/>
    </source>
</evidence>
<dbReference type="GO" id="GO:0016301">
    <property type="term" value="F:kinase activity"/>
    <property type="evidence" value="ECO:0007669"/>
    <property type="project" value="UniProtKB-KW"/>
</dbReference>
<dbReference type="eggNOG" id="COG0801">
    <property type="taxonomic scope" value="Bacteria"/>
</dbReference>
<evidence type="ECO:0000256" key="2">
    <source>
        <dbReference type="ARBA" id="ARBA00005810"/>
    </source>
</evidence>
<comment type="similarity">
    <text evidence="2">Belongs to the HPPK family.</text>
</comment>
<keyword evidence="9" id="KW-0289">Folate biosynthesis</keyword>
<protein>
    <recommendedName>
        <fullName evidence="4">2-amino-4-hydroxy-6-hydroxymethyldihydropteridine pyrophosphokinase</fullName>
        <ecNumber evidence="3">2.7.6.3</ecNumber>
    </recommendedName>
    <alternativeName>
        <fullName evidence="11">6-hydroxymethyl-7,8-dihydropterin pyrophosphokinase</fullName>
    </alternativeName>
    <alternativeName>
        <fullName evidence="12">7,8-dihydro-6-hydroxymethylpterin-pyrophosphokinase</fullName>
    </alternativeName>
</protein>
<dbReference type="KEGG" id="tsu:Tresu_1810"/>
<evidence type="ECO:0000313" key="15">
    <source>
        <dbReference type="Proteomes" id="UP000006852"/>
    </source>
</evidence>
<dbReference type="STRING" id="869209.Tresu_1810"/>
<keyword evidence="7" id="KW-0418">Kinase</keyword>
<dbReference type="RefSeq" id="WP_013701982.1">
    <property type="nucleotide sequence ID" value="NC_015385.1"/>
</dbReference>
<proteinExistence type="inferred from homology"/>
<evidence type="ECO:0000256" key="4">
    <source>
        <dbReference type="ARBA" id="ARBA00016218"/>
    </source>
</evidence>
<name>F2NVX4_TRES6</name>
<evidence type="ECO:0000256" key="12">
    <source>
        <dbReference type="ARBA" id="ARBA00033413"/>
    </source>
</evidence>
<dbReference type="UniPathway" id="UPA00077">
    <property type="reaction ID" value="UER00155"/>
</dbReference>
<dbReference type="Gene3D" id="3.30.70.560">
    <property type="entry name" value="7,8-Dihydro-6-hydroxymethylpterin-pyrophosphokinase HPPK"/>
    <property type="match status" value="1"/>
</dbReference>
<accession>F2NVX4</accession>
<evidence type="ECO:0000256" key="7">
    <source>
        <dbReference type="ARBA" id="ARBA00022777"/>
    </source>
</evidence>
<evidence type="ECO:0000256" key="8">
    <source>
        <dbReference type="ARBA" id="ARBA00022840"/>
    </source>
</evidence>
<dbReference type="GO" id="GO:0003848">
    <property type="term" value="F:2-amino-4-hydroxy-6-hydroxymethyldihydropteridine diphosphokinase activity"/>
    <property type="evidence" value="ECO:0007669"/>
    <property type="project" value="UniProtKB-EC"/>
</dbReference>
<dbReference type="OrthoDB" id="9808041at2"/>
<dbReference type="InterPro" id="IPR000550">
    <property type="entry name" value="Hppk"/>
</dbReference>
<sequence>MEHVVLGLGSNKSFGAFSSLELLKRACSCLADFIHGLEVSSIYKTAAMYVCEQDDFYNMVAVGKFSGTPDSLLEKIHSIEQKFGRDRSLEVRNGPRSLDIDIELFGNQTVKKENLVIPHERLLERAFVLAPFLEVLQKNADVNKADIEFYGKKLELLKDQRVEKYCSF</sequence>
<evidence type="ECO:0000256" key="1">
    <source>
        <dbReference type="ARBA" id="ARBA00005051"/>
    </source>
</evidence>
<dbReference type="CDD" id="cd00483">
    <property type="entry name" value="HPPK"/>
    <property type="match status" value="1"/>
</dbReference>
<dbReference type="EMBL" id="CP002631">
    <property type="protein sequence ID" value="AEB14701.1"/>
    <property type="molecule type" value="Genomic_DNA"/>
</dbReference>
<evidence type="ECO:0000256" key="11">
    <source>
        <dbReference type="ARBA" id="ARBA00029766"/>
    </source>
</evidence>
<evidence type="ECO:0000313" key="14">
    <source>
        <dbReference type="EMBL" id="AEB14701.1"/>
    </source>
</evidence>
<gene>
    <name evidence="14" type="ordered locus">Tresu_1810</name>
</gene>
<evidence type="ECO:0000256" key="9">
    <source>
        <dbReference type="ARBA" id="ARBA00022909"/>
    </source>
</evidence>
<dbReference type="SUPFAM" id="SSF55083">
    <property type="entry name" value="6-hydroxymethyl-7,8-dihydropterin pyrophosphokinase, HPPK"/>
    <property type="match status" value="1"/>
</dbReference>
<evidence type="ECO:0000259" key="13">
    <source>
        <dbReference type="Pfam" id="PF01288"/>
    </source>
</evidence>
<dbReference type="GO" id="GO:0046654">
    <property type="term" value="P:tetrahydrofolate biosynthetic process"/>
    <property type="evidence" value="ECO:0007669"/>
    <property type="project" value="UniProtKB-UniPathway"/>
</dbReference>
<keyword evidence="5" id="KW-0808">Transferase</keyword>
<evidence type="ECO:0000256" key="6">
    <source>
        <dbReference type="ARBA" id="ARBA00022741"/>
    </source>
</evidence>
<keyword evidence="8" id="KW-0067">ATP-binding</keyword>
<dbReference type="GO" id="GO:0005524">
    <property type="term" value="F:ATP binding"/>
    <property type="evidence" value="ECO:0007669"/>
    <property type="project" value="UniProtKB-KW"/>
</dbReference>
<dbReference type="Proteomes" id="UP000006852">
    <property type="component" value="Chromosome"/>
</dbReference>
<dbReference type="PANTHER" id="PTHR43071:SF1">
    <property type="entry name" value="2-AMINO-4-HYDROXY-6-HYDROXYMETHYLDIHYDROPTERIDINE PYROPHOSPHOKINASE"/>
    <property type="match status" value="1"/>
</dbReference>
<evidence type="ECO:0000256" key="3">
    <source>
        <dbReference type="ARBA" id="ARBA00013253"/>
    </source>
</evidence>
<dbReference type="HOGENOM" id="CLU_097916_2_1_12"/>
<dbReference type="AlphaFoldDB" id="F2NVX4"/>
<keyword evidence="6" id="KW-0547">Nucleotide-binding</keyword>
<dbReference type="InterPro" id="IPR035907">
    <property type="entry name" value="Hppk_sf"/>
</dbReference>
<organism evidence="14 15">
    <name type="scientific">Treponema succinifaciens (strain ATCC 33096 / DSM 2489 / 6091)</name>
    <dbReference type="NCBI Taxonomy" id="869209"/>
    <lineage>
        <taxon>Bacteria</taxon>
        <taxon>Pseudomonadati</taxon>
        <taxon>Spirochaetota</taxon>
        <taxon>Spirochaetia</taxon>
        <taxon>Spirochaetales</taxon>
        <taxon>Treponemataceae</taxon>
        <taxon>Treponema</taxon>
    </lineage>
</organism>
<dbReference type="NCBIfam" id="TIGR01498">
    <property type="entry name" value="folK"/>
    <property type="match status" value="1"/>
</dbReference>
<dbReference type="PANTHER" id="PTHR43071">
    <property type="entry name" value="2-AMINO-4-HYDROXY-6-HYDROXYMETHYLDIHYDROPTERIDINE PYROPHOSPHOKINASE"/>
    <property type="match status" value="1"/>
</dbReference>
<dbReference type="Pfam" id="PF01288">
    <property type="entry name" value="HPPK"/>
    <property type="match status" value="1"/>
</dbReference>
<comment type="pathway">
    <text evidence="1">Cofactor biosynthesis; tetrahydrofolate biosynthesis; 2-amino-4-hydroxy-6-hydroxymethyl-7,8-dihydropteridine diphosphate from 7,8-dihydroneopterin triphosphate: step 4/4.</text>
</comment>
<dbReference type="GO" id="GO:0046656">
    <property type="term" value="P:folic acid biosynthetic process"/>
    <property type="evidence" value="ECO:0007669"/>
    <property type="project" value="UniProtKB-KW"/>
</dbReference>
<dbReference type="EC" id="2.7.6.3" evidence="3"/>
<evidence type="ECO:0000256" key="5">
    <source>
        <dbReference type="ARBA" id="ARBA00022679"/>
    </source>
</evidence>